<organism evidence="3 4">
    <name type="scientific">Jatrophihabitans lederbergiae</name>
    <dbReference type="NCBI Taxonomy" id="3075547"/>
    <lineage>
        <taxon>Bacteria</taxon>
        <taxon>Bacillati</taxon>
        <taxon>Actinomycetota</taxon>
        <taxon>Actinomycetes</taxon>
        <taxon>Jatrophihabitantales</taxon>
        <taxon>Jatrophihabitantaceae</taxon>
        <taxon>Jatrophihabitans</taxon>
    </lineage>
</organism>
<dbReference type="CDD" id="cd04179">
    <property type="entry name" value="DPM_DPG-synthase_like"/>
    <property type="match status" value="1"/>
</dbReference>
<dbReference type="GO" id="GO:0008168">
    <property type="term" value="F:methyltransferase activity"/>
    <property type="evidence" value="ECO:0007669"/>
    <property type="project" value="UniProtKB-KW"/>
</dbReference>
<keyword evidence="3" id="KW-0489">Methyltransferase</keyword>
<dbReference type="PANTHER" id="PTHR48090:SF7">
    <property type="entry name" value="RFBJ PROTEIN"/>
    <property type="match status" value="1"/>
</dbReference>
<comment type="caution">
    <text evidence="3">The sequence shown here is derived from an EMBL/GenBank/DDBJ whole genome shotgun (WGS) entry which is preliminary data.</text>
</comment>
<dbReference type="InterPro" id="IPR029063">
    <property type="entry name" value="SAM-dependent_MTases_sf"/>
</dbReference>
<dbReference type="InterPro" id="IPR029044">
    <property type="entry name" value="Nucleotide-diphossugar_trans"/>
</dbReference>
<dbReference type="RefSeq" id="WP_311421577.1">
    <property type="nucleotide sequence ID" value="NZ_JAVREH010000003.1"/>
</dbReference>
<keyword evidence="3" id="KW-0808">Transferase</keyword>
<dbReference type="Proteomes" id="UP001183176">
    <property type="component" value="Unassembled WGS sequence"/>
</dbReference>
<keyword evidence="4" id="KW-1185">Reference proteome</keyword>
<accession>A0ABU2J606</accession>
<dbReference type="PANTHER" id="PTHR48090">
    <property type="entry name" value="UNDECAPRENYL-PHOSPHATE 4-DEOXY-4-FORMAMIDO-L-ARABINOSE TRANSFERASE-RELATED"/>
    <property type="match status" value="1"/>
</dbReference>
<dbReference type="GO" id="GO:0032259">
    <property type="term" value="P:methylation"/>
    <property type="evidence" value="ECO:0007669"/>
    <property type="project" value="UniProtKB-KW"/>
</dbReference>
<evidence type="ECO:0000313" key="4">
    <source>
        <dbReference type="Proteomes" id="UP001183176"/>
    </source>
</evidence>
<dbReference type="Gene3D" id="3.90.550.10">
    <property type="entry name" value="Spore Coat Polysaccharide Biosynthesis Protein SpsA, Chain A"/>
    <property type="match status" value="1"/>
</dbReference>
<reference evidence="4" key="1">
    <citation type="submission" date="2023-07" db="EMBL/GenBank/DDBJ databases">
        <title>30 novel species of actinomycetes from the DSMZ collection.</title>
        <authorList>
            <person name="Nouioui I."/>
        </authorList>
    </citation>
    <scope>NUCLEOTIDE SEQUENCE [LARGE SCALE GENOMIC DNA]</scope>
    <source>
        <strain evidence="4">DSM 44399</strain>
    </source>
</reference>
<comment type="similarity">
    <text evidence="1">Belongs to the glycosyltransferase 2 family.</text>
</comment>
<evidence type="ECO:0000259" key="2">
    <source>
        <dbReference type="Pfam" id="PF00535"/>
    </source>
</evidence>
<dbReference type="Pfam" id="PF00535">
    <property type="entry name" value="Glycos_transf_2"/>
    <property type="match status" value="1"/>
</dbReference>
<dbReference type="InterPro" id="IPR050256">
    <property type="entry name" value="Glycosyltransferase_2"/>
</dbReference>
<name>A0ABU2J606_9ACTN</name>
<dbReference type="CDD" id="cd02440">
    <property type="entry name" value="AdoMet_MTases"/>
    <property type="match status" value="1"/>
</dbReference>
<dbReference type="EMBL" id="JAVREH010000003">
    <property type="protein sequence ID" value="MDT0260425.1"/>
    <property type="molecule type" value="Genomic_DNA"/>
</dbReference>
<evidence type="ECO:0000313" key="3">
    <source>
        <dbReference type="EMBL" id="MDT0260425.1"/>
    </source>
</evidence>
<gene>
    <name evidence="3" type="ORF">RM423_03355</name>
</gene>
<sequence length="499" mass="54826">MLQDLSGAASTPPDDARGARPKVGVLVVAYNAESTLQATLDRIPYDLRPRIDEILICDDASQDNTVDAGLAWREANGAIPTTVIRHVSNLGYGGNQKAGYRLAIERGLDIVVLLHADGQYAPEAMGDLLGPLERGEADAVFGSRMLEPGSARAGGMPLYKYLGNKVLTAFENRLLSSSLSEFHSGYRAYRLSALAELPIEFNTDDFDFDTQIIIQLLDAGKRIVEVPIPTYYGDEICYVDGVKYARDVVRDVAQYRLAKVGIGTHKWVPSDPEYGGKEAEGTSHTVITGMLADLPSGRVLDLGCSGGRLSERIRALGHKVVGVDSIEIPGVRSRIDDFFLGDLEDGIAEEVGGDYDVVVAADVIEHVRDPERLLRQMAEVLSPTGQIIISTPNFGHWYSRGRVAAGAFDYDRRGILDETHLRFFSRKGLRRTISASGLDIVQLEYTGLPFEVLTRDDSWKSRSARRVDRKLVELRPTVFGYQFVARLRPHNAGSVTHHA</sequence>
<feature type="domain" description="Glycosyltransferase 2-like" evidence="2">
    <location>
        <begin position="25"/>
        <end position="196"/>
    </location>
</feature>
<dbReference type="SUPFAM" id="SSF53335">
    <property type="entry name" value="S-adenosyl-L-methionine-dependent methyltransferases"/>
    <property type="match status" value="1"/>
</dbReference>
<dbReference type="SUPFAM" id="SSF53448">
    <property type="entry name" value="Nucleotide-diphospho-sugar transferases"/>
    <property type="match status" value="1"/>
</dbReference>
<evidence type="ECO:0000256" key="1">
    <source>
        <dbReference type="ARBA" id="ARBA00006739"/>
    </source>
</evidence>
<dbReference type="InterPro" id="IPR001173">
    <property type="entry name" value="Glyco_trans_2-like"/>
</dbReference>
<dbReference type="Gene3D" id="3.40.50.150">
    <property type="entry name" value="Vaccinia Virus protein VP39"/>
    <property type="match status" value="1"/>
</dbReference>
<proteinExistence type="inferred from homology"/>
<dbReference type="Pfam" id="PF13489">
    <property type="entry name" value="Methyltransf_23"/>
    <property type="match status" value="1"/>
</dbReference>
<protein>
    <submittedName>
        <fullName evidence="3">Methyltransferase domain-containing protein</fullName>
    </submittedName>
</protein>